<feature type="transmembrane region" description="Helical" evidence="7">
    <location>
        <begin position="154"/>
        <end position="177"/>
    </location>
</feature>
<feature type="transmembrane region" description="Helical" evidence="7">
    <location>
        <begin position="86"/>
        <end position="110"/>
    </location>
</feature>
<keyword evidence="2 7" id="KW-0813">Transport</keyword>
<dbReference type="RefSeq" id="WP_212533237.1">
    <property type="nucleotide sequence ID" value="NZ_JAGSOG010000330.1"/>
</dbReference>
<keyword evidence="10" id="KW-1185">Reference proteome</keyword>
<comment type="subcellular location">
    <subcellularLocation>
        <location evidence="1 7">Cell membrane</location>
        <topology evidence="1 7">Multi-pass membrane protein</topology>
    </subcellularLocation>
</comment>
<feature type="transmembrane region" description="Helical" evidence="7">
    <location>
        <begin position="122"/>
        <end position="142"/>
    </location>
</feature>
<keyword evidence="6 7" id="KW-0472">Membrane</keyword>
<gene>
    <name evidence="9" type="ORF">KDL01_36305</name>
</gene>
<keyword evidence="4 7" id="KW-0812">Transmembrane</keyword>
<dbReference type="Proteomes" id="UP000675781">
    <property type="component" value="Unassembled WGS sequence"/>
</dbReference>
<evidence type="ECO:0000256" key="6">
    <source>
        <dbReference type="ARBA" id="ARBA00023136"/>
    </source>
</evidence>
<feature type="transmembrane region" description="Helical" evidence="7">
    <location>
        <begin position="28"/>
        <end position="46"/>
    </location>
</feature>
<dbReference type="PANTHER" id="PTHR32243">
    <property type="entry name" value="MALTOSE TRANSPORT SYSTEM PERMEASE-RELATED"/>
    <property type="match status" value="1"/>
</dbReference>
<dbReference type="SUPFAM" id="SSF161098">
    <property type="entry name" value="MetI-like"/>
    <property type="match status" value="1"/>
</dbReference>
<evidence type="ECO:0000256" key="2">
    <source>
        <dbReference type="ARBA" id="ARBA00022448"/>
    </source>
</evidence>
<proteinExistence type="inferred from homology"/>
<evidence type="ECO:0000256" key="7">
    <source>
        <dbReference type="RuleBase" id="RU363032"/>
    </source>
</evidence>
<evidence type="ECO:0000256" key="1">
    <source>
        <dbReference type="ARBA" id="ARBA00004651"/>
    </source>
</evidence>
<evidence type="ECO:0000256" key="3">
    <source>
        <dbReference type="ARBA" id="ARBA00022475"/>
    </source>
</evidence>
<accession>A0A941EV95</accession>
<evidence type="ECO:0000313" key="10">
    <source>
        <dbReference type="Proteomes" id="UP000675781"/>
    </source>
</evidence>
<evidence type="ECO:0000313" key="9">
    <source>
        <dbReference type="EMBL" id="MBR7838787.1"/>
    </source>
</evidence>
<dbReference type="PANTHER" id="PTHR32243:SF18">
    <property type="entry name" value="INNER MEMBRANE ABC TRANSPORTER PERMEASE PROTEIN YCJP"/>
    <property type="match status" value="1"/>
</dbReference>
<dbReference type="Gene3D" id="1.10.3720.10">
    <property type="entry name" value="MetI-like"/>
    <property type="match status" value="1"/>
</dbReference>
<dbReference type="EMBL" id="JAGSOG010000330">
    <property type="protein sequence ID" value="MBR7838787.1"/>
    <property type="molecule type" value="Genomic_DNA"/>
</dbReference>
<keyword evidence="3" id="KW-1003">Cell membrane</keyword>
<dbReference type="Pfam" id="PF00528">
    <property type="entry name" value="BPD_transp_1"/>
    <property type="match status" value="1"/>
</dbReference>
<dbReference type="AlphaFoldDB" id="A0A941EV95"/>
<dbReference type="InterPro" id="IPR035906">
    <property type="entry name" value="MetI-like_sf"/>
</dbReference>
<dbReference type="PROSITE" id="PS50928">
    <property type="entry name" value="ABC_TM1"/>
    <property type="match status" value="1"/>
</dbReference>
<protein>
    <submittedName>
        <fullName evidence="9">Carbohydrate ABC transporter permease</fullName>
    </submittedName>
</protein>
<feature type="transmembrane region" description="Helical" evidence="7">
    <location>
        <begin position="198"/>
        <end position="223"/>
    </location>
</feature>
<evidence type="ECO:0000256" key="5">
    <source>
        <dbReference type="ARBA" id="ARBA00022989"/>
    </source>
</evidence>
<organism evidence="9 10">
    <name type="scientific">Actinospica durhamensis</name>
    <dbReference type="NCBI Taxonomy" id="1508375"/>
    <lineage>
        <taxon>Bacteria</taxon>
        <taxon>Bacillati</taxon>
        <taxon>Actinomycetota</taxon>
        <taxon>Actinomycetes</taxon>
        <taxon>Catenulisporales</taxon>
        <taxon>Actinospicaceae</taxon>
        <taxon>Actinospica</taxon>
    </lineage>
</organism>
<comment type="similarity">
    <text evidence="7">Belongs to the binding-protein-dependent transport system permease family.</text>
</comment>
<evidence type="ECO:0000256" key="4">
    <source>
        <dbReference type="ARBA" id="ARBA00022692"/>
    </source>
</evidence>
<dbReference type="InterPro" id="IPR000515">
    <property type="entry name" value="MetI-like"/>
</dbReference>
<dbReference type="CDD" id="cd06261">
    <property type="entry name" value="TM_PBP2"/>
    <property type="match status" value="1"/>
</dbReference>
<feature type="transmembrane region" description="Helical" evidence="7">
    <location>
        <begin position="256"/>
        <end position="277"/>
    </location>
</feature>
<dbReference type="InterPro" id="IPR050901">
    <property type="entry name" value="BP-dep_ABC_trans_perm"/>
</dbReference>
<keyword evidence="5 7" id="KW-1133">Transmembrane helix</keyword>
<evidence type="ECO:0000259" key="8">
    <source>
        <dbReference type="PROSITE" id="PS50928"/>
    </source>
</evidence>
<comment type="caution">
    <text evidence="9">The sequence shown here is derived from an EMBL/GenBank/DDBJ whole genome shotgun (WGS) entry which is preliminary data.</text>
</comment>
<reference evidence="9" key="1">
    <citation type="submission" date="2021-04" db="EMBL/GenBank/DDBJ databases">
        <title>Genome based classification of Actinospica acidithermotolerans sp. nov., an actinobacterium isolated from an Indonesian hot spring.</title>
        <authorList>
            <person name="Kusuma A.B."/>
            <person name="Putra K.E."/>
            <person name="Nafisah S."/>
            <person name="Loh J."/>
            <person name="Nouioui I."/>
            <person name="Goodfellow M."/>
        </authorList>
    </citation>
    <scope>NUCLEOTIDE SEQUENCE</scope>
    <source>
        <strain evidence="9">CSCA 57</strain>
    </source>
</reference>
<name>A0A941EV95_9ACTN</name>
<dbReference type="GO" id="GO:0005886">
    <property type="term" value="C:plasma membrane"/>
    <property type="evidence" value="ECO:0007669"/>
    <property type="project" value="UniProtKB-SubCell"/>
</dbReference>
<sequence length="291" mass="31625">MASITAPAAQRPTAKAAPARRLPSIKTVIVAGAAYVIGIIFILPYLEMVITALRPQSELDDRDYFPHHLAWSNFTNIWSTGLGTNLAISLEIGIGTTVLVLLVAIPAAYYTARRRFRGRGAFLVLVLITQMFQPTSLIVGIYQEFTNTVHLPSTLALILVNSGFNLAFAVWILNAYFGAIPKELEEAAMVDGTSRFGAMTRIIIPLALPGIVTALIFTFIAAWNEFIVALTLTNTDSTEPLTVKLNTYLGQYSTDWQHLFAGSVIATIPVIILFALIERKVVSGLTAGSVK</sequence>
<dbReference type="GO" id="GO:0055085">
    <property type="term" value="P:transmembrane transport"/>
    <property type="evidence" value="ECO:0007669"/>
    <property type="project" value="InterPro"/>
</dbReference>
<feature type="domain" description="ABC transmembrane type-1" evidence="8">
    <location>
        <begin position="86"/>
        <end position="277"/>
    </location>
</feature>